<dbReference type="Gene3D" id="3.40.630.30">
    <property type="match status" value="1"/>
</dbReference>
<comment type="caution">
    <text evidence="2">The sequence shown here is derived from an EMBL/GenBank/DDBJ whole genome shotgun (WGS) entry which is preliminary data.</text>
</comment>
<dbReference type="PROSITE" id="PS51186">
    <property type="entry name" value="GNAT"/>
    <property type="match status" value="1"/>
</dbReference>
<dbReference type="Proteomes" id="UP000700706">
    <property type="component" value="Unassembled WGS sequence"/>
</dbReference>
<reference evidence="2" key="1">
    <citation type="submission" date="2020-06" db="EMBL/GenBank/DDBJ databases">
        <title>Stable isotope informed genome-resolved metagenomics uncovers potential trophic interactions in rhizosphere soil.</title>
        <authorList>
            <person name="Starr E.P."/>
            <person name="Shi S."/>
            <person name="Blazewicz S.J."/>
            <person name="Koch B.J."/>
            <person name="Probst A.J."/>
            <person name="Hungate B.A."/>
            <person name="Pett-Ridge J."/>
            <person name="Firestone M.K."/>
            <person name="Banfield J.F."/>
        </authorList>
    </citation>
    <scope>NUCLEOTIDE SEQUENCE</scope>
    <source>
        <strain evidence="2">YM_69_17</strain>
    </source>
</reference>
<evidence type="ECO:0000313" key="2">
    <source>
        <dbReference type="EMBL" id="MBW8725668.1"/>
    </source>
</evidence>
<dbReference type="EMBL" id="JAEKLZ010000181">
    <property type="protein sequence ID" value="MBW8725668.1"/>
    <property type="molecule type" value="Genomic_DNA"/>
</dbReference>
<accession>A0A952FIL5</accession>
<proteinExistence type="predicted"/>
<dbReference type="PANTHER" id="PTHR43072">
    <property type="entry name" value="N-ACETYLTRANSFERASE"/>
    <property type="match status" value="1"/>
</dbReference>
<evidence type="ECO:0000313" key="3">
    <source>
        <dbReference type="Proteomes" id="UP000700706"/>
    </source>
</evidence>
<organism evidence="2 3">
    <name type="scientific">Inquilinus limosus</name>
    <dbReference type="NCBI Taxonomy" id="171674"/>
    <lineage>
        <taxon>Bacteria</taxon>
        <taxon>Pseudomonadati</taxon>
        <taxon>Pseudomonadota</taxon>
        <taxon>Alphaproteobacteria</taxon>
        <taxon>Rhodospirillales</taxon>
        <taxon>Rhodospirillaceae</taxon>
        <taxon>Inquilinus</taxon>
    </lineage>
</organism>
<evidence type="ECO:0000259" key="1">
    <source>
        <dbReference type="PROSITE" id="PS51186"/>
    </source>
</evidence>
<dbReference type="GO" id="GO:0016747">
    <property type="term" value="F:acyltransferase activity, transferring groups other than amino-acyl groups"/>
    <property type="evidence" value="ECO:0007669"/>
    <property type="project" value="InterPro"/>
</dbReference>
<name>A0A952FIL5_9PROT</name>
<dbReference type="SUPFAM" id="SSF55729">
    <property type="entry name" value="Acyl-CoA N-acyltransferases (Nat)"/>
    <property type="match status" value="1"/>
</dbReference>
<dbReference type="PANTHER" id="PTHR43072:SF8">
    <property type="entry name" value="ACYLTRANSFERASE FABY-RELATED"/>
    <property type="match status" value="1"/>
</dbReference>
<dbReference type="CDD" id="cd04301">
    <property type="entry name" value="NAT_SF"/>
    <property type="match status" value="1"/>
</dbReference>
<dbReference type="InterPro" id="IPR016181">
    <property type="entry name" value="Acyl_CoA_acyltransferase"/>
</dbReference>
<dbReference type="Pfam" id="PF13420">
    <property type="entry name" value="Acetyltransf_4"/>
    <property type="match status" value="1"/>
</dbReference>
<feature type="domain" description="N-acetyltransferase" evidence="1">
    <location>
        <begin position="10"/>
        <end position="173"/>
    </location>
</feature>
<gene>
    <name evidence="2" type="ORF">JF625_11015</name>
</gene>
<dbReference type="InterPro" id="IPR000182">
    <property type="entry name" value="GNAT_dom"/>
</dbReference>
<protein>
    <submittedName>
        <fullName evidence="2">N-acetyltransferase</fullName>
    </submittedName>
</protein>
<sequence>MPDRHPAALITIRDAAEADLPAIQAIYARHVLHGFASFEEVPPGTAELSARRAAVLAQGLPYLAAELDGRVAGYAYAGAYRPRPAYRHTIEDSVYVADGLAGRGIGRALLATLIERCEAGPWRQMVAVIGDTGNAGSIALHEALGFRRTGILQSVGFKFGRWVDSVLMQRPLGPGDATLPGPWPAPGSGRGA</sequence>
<dbReference type="AlphaFoldDB" id="A0A952FIL5"/>